<comment type="cofactor">
    <cofactor evidence="2">
        <name>Zn(2+)</name>
        <dbReference type="ChEBI" id="CHEBI:29105"/>
    </cofactor>
</comment>
<dbReference type="GO" id="GO:0016787">
    <property type="term" value="F:hydrolase activity"/>
    <property type="evidence" value="ECO:0007669"/>
    <property type="project" value="UniProtKB-KW"/>
</dbReference>
<dbReference type="PANTHER" id="PTHR43808">
    <property type="entry name" value="ACETYLORNITHINE DEACETYLASE"/>
    <property type="match status" value="1"/>
</dbReference>
<evidence type="ECO:0000313" key="9">
    <source>
        <dbReference type="EMBL" id="KKN61180.1"/>
    </source>
</evidence>
<dbReference type="GO" id="GO:0046872">
    <property type="term" value="F:metal ion binding"/>
    <property type="evidence" value="ECO:0007669"/>
    <property type="project" value="UniProtKB-KW"/>
</dbReference>
<evidence type="ECO:0000256" key="4">
    <source>
        <dbReference type="ARBA" id="ARBA00022723"/>
    </source>
</evidence>
<keyword evidence="4" id="KW-0479">Metal-binding</keyword>
<dbReference type="InterPro" id="IPR010182">
    <property type="entry name" value="ArgE/DapE"/>
</dbReference>
<keyword evidence="6" id="KW-0862">Zinc</keyword>
<proteinExistence type="inferred from homology"/>
<dbReference type="InterPro" id="IPR002933">
    <property type="entry name" value="Peptidase_M20"/>
</dbReference>
<evidence type="ECO:0000256" key="6">
    <source>
        <dbReference type="ARBA" id="ARBA00022833"/>
    </source>
</evidence>
<accession>A0A0F9RXL0</accession>
<reference evidence="9" key="1">
    <citation type="journal article" date="2015" name="Nature">
        <title>Complex archaea that bridge the gap between prokaryotes and eukaryotes.</title>
        <authorList>
            <person name="Spang A."/>
            <person name="Saw J.H."/>
            <person name="Jorgensen S.L."/>
            <person name="Zaremba-Niedzwiedzka K."/>
            <person name="Martijn J."/>
            <person name="Lind A.E."/>
            <person name="van Eijk R."/>
            <person name="Schleper C."/>
            <person name="Guy L."/>
            <person name="Ettema T.J."/>
        </authorList>
    </citation>
    <scope>NUCLEOTIDE SEQUENCE</scope>
</reference>
<name>A0A0F9RXL0_9ZZZZ</name>
<dbReference type="PANTHER" id="PTHR43808:SF25">
    <property type="entry name" value="PEPTIDASE M20 DIMERISATION DOMAIN-CONTAINING PROTEIN"/>
    <property type="match status" value="1"/>
</dbReference>
<dbReference type="EMBL" id="LAZR01000668">
    <property type="protein sequence ID" value="KKN61180.1"/>
    <property type="molecule type" value="Genomic_DNA"/>
</dbReference>
<keyword evidence="5" id="KW-0378">Hydrolase</keyword>
<dbReference type="Gene3D" id="3.30.70.360">
    <property type="match status" value="1"/>
</dbReference>
<protein>
    <recommendedName>
        <fullName evidence="8">Peptidase M20 dimerisation domain-containing protein</fullName>
    </recommendedName>
</protein>
<dbReference type="NCBIfam" id="TIGR01910">
    <property type="entry name" value="DapE-ArgE"/>
    <property type="match status" value="1"/>
</dbReference>
<dbReference type="Pfam" id="PF07687">
    <property type="entry name" value="M20_dimer"/>
    <property type="match status" value="1"/>
</dbReference>
<comment type="similarity">
    <text evidence="3">Belongs to the peptidase M20A family.</text>
</comment>
<evidence type="ECO:0000256" key="7">
    <source>
        <dbReference type="ARBA" id="ARBA00023285"/>
    </source>
</evidence>
<gene>
    <name evidence="9" type="ORF">LCGC14_0524750</name>
</gene>
<comment type="cofactor">
    <cofactor evidence="1">
        <name>Co(2+)</name>
        <dbReference type="ChEBI" id="CHEBI:48828"/>
    </cofactor>
</comment>
<dbReference type="SUPFAM" id="SSF53187">
    <property type="entry name" value="Zn-dependent exopeptidases"/>
    <property type="match status" value="1"/>
</dbReference>
<dbReference type="SUPFAM" id="SSF55031">
    <property type="entry name" value="Bacterial exopeptidase dimerisation domain"/>
    <property type="match status" value="1"/>
</dbReference>
<evidence type="ECO:0000256" key="5">
    <source>
        <dbReference type="ARBA" id="ARBA00022801"/>
    </source>
</evidence>
<evidence type="ECO:0000256" key="1">
    <source>
        <dbReference type="ARBA" id="ARBA00001941"/>
    </source>
</evidence>
<dbReference type="InterPro" id="IPR036264">
    <property type="entry name" value="Bact_exopeptidase_dim_dom"/>
</dbReference>
<dbReference type="Gene3D" id="3.40.630.10">
    <property type="entry name" value="Zn peptidases"/>
    <property type="match status" value="1"/>
</dbReference>
<feature type="domain" description="Peptidase M20 dimerisation" evidence="8">
    <location>
        <begin position="206"/>
        <end position="323"/>
    </location>
</feature>
<evidence type="ECO:0000256" key="2">
    <source>
        <dbReference type="ARBA" id="ARBA00001947"/>
    </source>
</evidence>
<evidence type="ECO:0000256" key="3">
    <source>
        <dbReference type="ARBA" id="ARBA00006247"/>
    </source>
</evidence>
<dbReference type="AlphaFoldDB" id="A0A0F9RXL0"/>
<dbReference type="InterPro" id="IPR011650">
    <property type="entry name" value="Peptidase_M20_dimer"/>
</dbReference>
<dbReference type="Pfam" id="PF01546">
    <property type="entry name" value="Peptidase_M20"/>
    <property type="match status" value="1"/>
</dbReference>
<evidence type="ECO:0000259" key="8">
    <source>
        <dbReference type="Pfam" id="PF07687"/>
    </source>
</evidence>
<keyword evidence="7" id="KW-0170">Cobalt</keyword>
<sequence>MNSKEPTSIIWVRKNRDKLVKLIQDLVRIPSVSGKEEEVQKFVFKKLTELDLNPEFILPDVETLKKSEDYFETTSFIKFGYRNRPNVVGILKGNGNGRSICLNGHVDVVSPEPIEQWNHDPWGGEEDGGFIYGRGAGDMKAGVASMIFAIQALKETKTELNGDVFLETTIEEEDGGIGGTLYLRLTQPKTDAAINPEPGGIAIGIASAGVMYFRVIVTGIPAHAAAAHFGVNAIVKMVPIIEALETLNKERQKKISYKYAEVNPRMKGKATTLNMGVINAGDWPSTVPALCILECRIGFPPGETREIVINQVESTVQEVANKDTWLKDHPPKVEWFGWKARPHEQDPEHPFVKILDKKIKQIAGVEPVYFGGSAGLDARFFVHHDTPVVTFGPFSENNHSIDERVSISSTVKTTEIIISTILEWCGVKGNSM</sequence>
<comment type="caution">
    <text evidence="9">The sequence shown here is derived from an EMBL/GenBank/DDBJ whole genome shotgun (WGS) entry which is preliminary data.</text>
</comment>
<dbReference type="InterPro" id="IPR050072">
    <property type="entry name" value="Peptidase_M20A"/>
</dbReference>
<organism evidence="9">
    <name type="scientific">marine sediment metagenome</name>
    <dbReference type="NCBI Taxonomy" id="412755"/>
    <lineage>
        <taxon>unclassified sequences</taxon>
        <taxon>metagenomes</taxon>
        <taxon>ecological metagenomes</taxon>
    </lineage>
</organism>